<evidence type="ECO:0000256" key="1">
    <source>
        <dbReference type="ARBA" id="ARBA00022553"/>
    </source>
</evidence>
<proteinExistence type="predicted"/>
<feature type="region of interest" description="Disordered" evidence="3">
    <location>
        <begin position="742"/>
        <end position="785"/>
    </location>
</feature>
<feature type="region of interest" description="Disordered" evidence="3">
    <location>
        <begin position="368"/>
        <end position="389"/>
    </location>
</feature>
<dbReference type="Pfam" id="PF14075">
    <property type="entry name" value="UBN_AB"/>
    <property type="match status" value="1"/>
</dbReference>
<feature type="compositionally biased region" description="Acidic residues" evidence="3">
    <location>
        <begin position="188"/>
        <end position="229"/>
    </location>
</feature>
<keyword evidence="2" id="KW-0175">Coiled coil</keyword>
<feature type="region of interest" description="Disordered" evidence="3">
    <location>
        <begin position="458"/>
        <end position="493"/>
    </location>
</feature>
<dbReference type="InterPro" id="IPR014840">
    <property type="entry name" value="HRD"/>
</dbReference>
<evidence type="ECO:0008006" key="8">
    <source>
        <dbReference type="Google" id="ProtNLM"/>
    </source>
</evidence>
<feature type="compositionally biased region" description="Basic and acidic residues" evidence="3">
    <location>
        <begin position="249"/>
        <end position="282"/>
    </location>
</feature>
<keyword evidence="1" id="KW-0597">Phosphoprotein</keyword>
<evidence type="ECO:0000259" key="4">
    <source>
        <dbReference type="Pfam" id="PF08729"/>
    </source>
</evidence>
<feature type="region of interest" description="Disordered" evidence="3">
    <location>
        <begin position="404"/>
        <end position="446"/>
    </location>
</feature>
<dbReference type="RefSeq" id="XP_025380279.1">
    <property type="nucleotide sequence ID" value="XM_025523348.1"/>
</dbReference>
<evidence type="ECO:0000256" key="2">
    <source>
        <dbReference type="SAM" id="Coils"/>
    </source>
</evidence>
<dbReference type="GeneID" id="37045264"/>
<feature type="compositionally biased region" description="Basic and acidic residues" evidence="3">
    <location>
        <begin position="172"/>
        <end position="187"/>
    </location>
</feature>
<protein>
    <recommendedName>
        <fullName evidence="8">Ubinuclein middle domain-containing protein</fullName>
    </recommendedName>
</protein>
<feature type="compositionally biased region" description="Basic and acidic residues" evidence="3">
    <location>
        <begin position="230"/>
        <end position="240"/>
    </location>
</feature>
<feature type="compositionally biased region" description="Acidic residues" evidence="3">
    <location>
        <begin position="414"/>
        <end position="431"/>
    </location>
</feature>
<dbReference type="Proteomes" id="UP000245768">
    <property type="component" value="Unassembled WGS sequence"/>
</dbReference>
<dbReference type="Pfam" id="PF08729">
    <property type="entry name" value="HUN"/>
    <property type="match status" value="1"/>
</dbReference>
<dbReference type="InParanoid" id="A0A316YV08"/>
<dbReference type="EMBL" id="KZ819634">
    <property type="protein sequence ID" value="PWN93081.1"/>
    <property type="molecule type" value="Genomic_DNA"/>
</dbReference>
<feature type="compositionally biased region" description="Polar residues" evidence="3">
    <location>
        <begin position="567"/>
        <end position="576"/>
    </location>
</feature>
<feature type="domain" description="Hpc2-related" evidence="4">
    <location>
        <begin position="406"/>
        <end position="453"/>
    </location>
</feature>
<feature type="coiled-coil region" evidence="2">
    <location>
        <begin position="801"/>
        <end position="828"/>
    </location>
</feature>
<sequence>MVVFLDVVSLEPSVGFCETSIEMADVNESAAGPSSPRAPTTLSEDSQSISATAPETAASDGSGDVGAQPTRSPANGDRMSVAAMVTPTGSPKPPSTPERQINPQRAEINDDDGPKGAGGKQGTSNGAAEEGKSAPSQPGEEVDRSAEETERDTKVTDGSDGEVDRQIPGSAKEGREDADQDEGHEGDGGDDNEGDDDGEDEGEDVNDDSEEEEEEEDDDDDDASDSGSEDDSRSVSRESAMEGVEATEAEGKRESGTAEPSQEKGDAEMDHEKGSDGGKDAGEGATEEASGHIAAPKPKPKKKRRITPSLEPAPQGPPPRPTVRLALIVSHDDDSEYMANVPVEVYKHLKAKNDPYAAWFEESKGISSALAQEEAEQERGSQRPDLSEFGDLARLLEKYPVDKGNKKRKRAGPDDEYDVRDPFVDDSELNVDEPTHSAKPSSDGFFVTEGPVELAQMKRSKQLANKASGASNGGAAGSGGSGGGPGGAKRSAAPVFTQPVDGIGGVGEIMIEHPSSKVLPQVNILLHRWAVYTGAVHPQPPPPVAQAQVDGSGREAAEGAGAMGVSSLLNGPNPSESPVRFDGTRQSPIKVDDDDGDPRKPAPPLNDARKASRYPTIPVDLKLQEAFDNLRQQIARESWLNKAKFPPALKPPLVNVAMLAIDLGEYTDNFFNHLPQLFPYNRFTMQVSKLTKREAFNSHHQKMIDLREVHIEALQRQIQEHLPAYKREYEEAYQRWLDEGGADKEGAQHDGPGASTPAGEATNEEAGLADGEDEGAPKSEGSKPVKRWKWNDQMREILFTIVAIEDAIVELRNEKTELEKSTDKASNITSRKALYKRLSDLWPEEGWTTTTYISREMGLYKRKVDRYVPHVEEIVPAT</sequence>
<organism evidence="6 7">
    <name type="scientific">Acaromyces ingoldii</name>
    <dbReference type="NCBI Taxonomy" id="215250"/>
    <lineage>
        <taxon>Eukaryota</taxon>
        <taxon>Fungi</taxon>
        <taxon>Dikarya</taxon>
        <taxon>Basidiomycota</taxon>
        <taxon>Ustilaginomycotina</taxon>
        <taxon>Exobasidiomycetes</taxon>
        <taxon>Exobasidiales</taxon>
        <taxon>Cryptobasidiaceae</taxon>
        <taxon>Acaromyces</taxon>
    </lineage>
</organism>
<evidence type="ECO:0000313" key="6">
    <source>
        <dbReference type="EMBL" id="PWN93081.1"/>
    </source>
</evidence>
<evidence type="ECO:0000256" key="3">
    <source>
        <dbReference type="SAM" id="MobiDB-lite"/>
    </source>
</evidence>
<keyword evidence="7" id="KW-1185">Reference proteome</keyword>
<dbReference type="InterPro" id="IPR026947">
    <property type="entry name" value="UBN_middle_dom"/>
</dbReference>
<feature type="region of interest" description="Disordered" evidence="3">
    <location>
        <begin position="27"/>
        <end position="322"/>
    </location>
</feature>
<evidence type="ECO:0000313" key="7">
    <source>
        <dbReference type="Proteomes" id="UP000245768"/>
    </source>
</evidence>
<feature type="compositionally biased region" description="Polar residues" evidence="3">
    <location>
        <begin position="37"/>
        <end position="53"/>
    </location>
</feature>
<reference evidence="6" key="1">
    <citation type="journal article" date="2018" name="Mol. Biol. Evol.">
        <title>Broad Genomic Sampling Reveals a Smut Pathogenic Ancestry of the Fungal Clade Ustilaginomycotina.</title>
        <authorList>
            <person name="Kijpornyongpan T."/>
            <person name="Mondo S.J."/>
            <person name="Barry K."/>
            <person name="Sandor L."/>
            <person name="Lee J."/>
            <person name="Lipzen A."/>
            <person name="Pangilinan J."/>
            <person name="LaButti K."/>
            <person name="Hainaut M."/>
            <person name="Henrissat B."/>
            <person name="Grigoriev I.V."/>
            <person name="Spatafora J.W."/>
            <person name="Aime M.C."/>
        </authorList>
    </citation>
    <scope>NUCLEOTIDE SEQUENCE [LARGE SCALE GENOMIC DNA]</scope>
    <source>
        <strain evidence="6">MCA 4198</strain>
    </source>
</reference>
<dbReference type="STRING" id="215250.A0A316YV08"/>
<gene>
    <name evidence="6" type="ORF">FA10DRAFT_277008</name>
</gene>
<feature type="compositionally biased region" description="Basic and acidic residues" evidence="3">
    <location>
        <begin position="141"/>
        <end position="165"/>
    </location>
</feature>
<evidence type="ECO:0000259" key="5">
    <source>
        <dbReference type="Pfam" id="PF14075"/>
    </source>
</evidence>
<accession>A0A316YV08</accession>
<feature type="region of interest" description="Disordered" evidence="3">
    <location>
        <begin position="538"/>
        <end position="613"/>
    </location>
</feature>
<feature type="domain" description="Ubinuclein middle" evidence="5">
    <location>
        <begin position="618"/>
        <end position="855"/>
    </location>
</feature>
<dbReference type="OrthoDB" id="5576775at2759"/>
<name>A0A316YV08_9BASI</name>
<feature type="compositionally biased region" description="Gly residues" evidence="3">
    <location>
        <begin position="471"/>
        <end position="487"/>
    </location>
</feature>
<dbReference type="AlphaFoldDB" id="A0A316YV08"/>
<feature type="compositionally biased region" description="Basic and acidic residues" evidence="3">
    <location>
        <begin position="377"/>
        <end position="386"/>
    </location>
</feature>
<feature type="compositionally biased region" description="Basic and acidic residues" evidence="3">
    <location>
        <begin position="775"/>
        <end position="785"/>
    </location>
</feature>